<dbReference type="GO" id="GO:0005886">
    <property type="term" value="C:plasma membrane"/>
    <property type="evidence" value="ECO:0007669"/>
    <property type="project" value="UniProtKB-SubCell"/>
</dbReference>
<dbReference type="Gene3D" id="3.40.190.10">
    <property type="entry name" value="Periplasmic binding protein-like II"/>
    <property type="match status" value="1"/>
</dbReference>
<evidence type="ECO:0000256" key="10">
    <source>
        <dbReference type="ARBA" id="ARBA00023286"/>
    </source>
</evidence>
<organism evidence="14 15">
    <name type="scientific">Scylla paramamosain</name>
    <name type="common">Mud crab</name>
    <dbReference type="NCBI Taxonomy" id="85552"/>
    <lineage>
        <taxon>Eukaryota</taxon>
        <taxon>Metazoa</taxon>
        <taxon>Ecdysozoa</taxon>
        <taxon>Arthropoda</taxon>
        <taxon>Crustacea</taxon>
        <taxon>Multicrustacea</taxon>
        <taxon>Malacostraca</taxon>
        <taxon>Eumalacostraca</taxon>
        <taxon>Eucarida</taxon>
        <taxon>Decapoda</taxon>
        <taxon>Pleocyemata</taxon>
        <taxon>Brachyura</taxon>
        <taxon>Eubrachyura</taxon>
        <taxon>Portunoidea</taxon>
        <taxon>Portunidae</taxon>
        <taxon>Portuninae</taxon>
        <taxon>Scylla</taxon>
    </lineage>
</organism>
<keyword evidence="5" id="KW-1133">Transmembrane helix</keyword>
<keyword evidence="10" id="KW-1071">Ligand-gated ion channel</keyword>
<evidence type="ECO:0000256" key="5">
    <source>
        <dbReference type="ARBA" id="ARBA00022989"/>
    </source>
</evidence>
<sequence>MTVFQLMAEYLGFCYEYLNVRYEKYGQLLDNGSWTGLMGMLQRREVDMGGTMFSVTWRRWQSVDFTVPLYLDQSNVMYMRPEVSSDVGGFIKPYTLTTTCRREVSSKGGTPSQPSQPASPESNVETEEPDGVSQGFQENQESDAPLTESDNAMNRTVTELPSYYRTLILLWRRGHTADSQSWSTNVSET</sequence>
<keyword evidence="15" id="KW-1185">Reference proteome</keyword>
<keyword evidence="9" id="KW-0325">Glycoprotein</keyword>
<dbReference type="Pfam" id="PF10613">
    <property type="entry name" value="Lig_chan-Glu_bd"/>
    <property type="match status" value="1"/>
</dbReference>
<evidence type="ECO:0000256" key="11">
    <source>
        <dbReference type="ARBA" id="ARBA00023303"/>
    </source>
</evidence>
<dbReference type="PANTHER" id="PTHR42643">
    <property type="entry name" value="IONOTROPIC RECEPTOR 20A-RELATED"/>
    <property type="match status" value="1"/>
</dbReference>
<evidence type="ECO:0000256" key="8">
    <source>
        <dbReference type="ARBA" id="ARBA00023170"/>
    </source>
</evidence>
<dbReference type="SUPFAM" id="SSF53850">
    <property type="entry name" value="Periplasmic binding protein-like II"/>
    <property type="match status" value="1"/>
</dbReference>
<feature type="region of interest" description="Disordered" evidence="12">
    <location>
        <begin position="102"/>
        <end position="154"/>
    </location>
</feature>
<evidence type="ECO:0000256" key="9">
    <source>
        <dbReference type="ARBA" id="ARBA00023180"/>
    </source>
</evidence>
<keyword evidence="6" id="KW-0406">Ion transport</keyword>
<evidence type="ECO:0000256" key="1">
    <source>
        <dbReference type="ARBA" id="ARBA00004651"/>
    </source>
</evidence>
<keyword evidence="2" id="KW-0813">Transport</keyword>
<dbReference type="InterPro" id="IPR052192">
    <property type="entry name" value="Insect_Ionotropic_Sensory_Rcpt"/>
</dbReference>
<evidence type="ECO:0000259" key="13">
    <source>
        <dbReference type="Pfam" id="PF10613"/>
    </source>
</evidence>
<accession>A0AAW0TXD3</accession>
<keyword evidence="3" id="KW-1003">Cell membrane</keyword>
<name>A0AAW0TXD3_SCYPA</name>
<evidence type="ECO:0000256" key="7">
    <source>
        <dbReference type="ARBA" id="ARBA00023136"/>
    </source>
</evidence>
<dbReference type="Proteomes" id="UP001487740">
    <property type="component" value="Unassembled WGS sequence"/>
</dbReference>
<dbReference type="PANTHER" id="PTHR42643:SF24">
    <property type="entry name" value="IONOTROPIC RECEPTOR 60A"/>
    <property type="match status" value="1"/>
</dbReference>
<evidence type="ECO:0000313" key="15">
    <source>
        <dbReference type="Proteomes" id="UP001487740"/>
    </source>
</evidence>
<reference evidence="14 15" key="1">
    <citation type="submission" date="2023-03" db="EMBL/GenBank/DDBJ databases">
        <title>High-quality genome of Scylla paramamosain provides insights in environmental adaptation.</title>
        <authorList>
            <person name="Zhang L."/>
        </authorList>
    </citation>
    <scope>NUCLEOTIDE SEQUENCE [LARGE SCALE GENOMIC DNA]</scope>
    <source>
        <strain evidence="14">LZ_2023a</strain>
        <tissue evidence="14">Muscle</tissue>
    </source>
</reference>
<proteinExistence type="predicted"/>
<keyword evidence="11" id="KW-0407">Ion channel</keyword>
<comment type="caution">
    <text evidence="14">The sequence shown here is derived from an EMBL/GenBank/DDBJ whole genome shotgun (WGS) entry which is preliminary data.</text>
</comment>
<comment type="subcellular location">
    <subcellularLocation>
        <location evidence="1">Cell membrane</location>
        <topology evidence="1">Multi-pass membrane protein</topology>
    </subcellularLocation>
</comment>
<dbReference type="GO" id="GO:0015276">
    <property type="term" value="F:ligand-gated monoatomic ion channel activity"/>
    <property type="evidence" value="ECO:0007669"/>
    <property type="project" value="InterPro"/>
</dbReference>
<keyword evidence="4" id="KW-0812">Transmembrane</keyword>
<dbReference type="AlphaFoldDB" id="A0AAW0TXD3"/>
<evidence type="ECO:0000256" key="4">
    <source>
        <dbReference type="ARBA" id="ARBA00022692"/>
    </source>
</evidence>
<evidence type="ECO:0000256" key="12">
    <source>
        <dbReference type="SAM" id="MobiDB-lite"/>
    </source>
</evidence>
<keyword evidence="8" id="KW-0675">Receptor</keyword>
<evidence type="ECO:0000256" key="3">
    <source>
        <dbReference type="ARBA" id="ARBA00022475"/>
    </source>
</evidence>
<feature type="compositionally biased region" description="Low complexity" evidence="12">
    <location>
        <begin position="111"/>
        <end position="122"/>
    </location>
</feature>
<gene>
    <name evidence="14" type="ORF">O3P69_014622</name>
</gene>
<dbReference type="InterPro" id="IPR019594">
    <property type="entry name" value="Glu/Gly-bd"/>
</dbReference>
<feature type="domain" description="Ionotropic glutamate receptor L-glutamate and glycine-binding" evidence="13">
    <location>
        <begin position="4"/>
        <end position="81"/>
    </location>
</feature>
<protein>
    <recommendedName>
        <fullName evidence="13">Ionotropic glutamate receptor L-glutamate and glycine-binding domain-containing protein</fullName>
    </recommendedName>
</protein>
<evidence type="ECO:0000313" key="14">
    <source>
        <dbReference type="EMBL" id="KAK8392384.1"/>
    </source>
</evidence>
<dbReference type="EMBL" id="JARAKH010000022">
    <property type="protein sequence ID" value="KAK8392384.1"/>
    <property type="molecule type" value="Genomic_DNA"/>
</dbReference>
<evidence type="ECO:0000256" key="2">
    <source>
        <dbReference type="ARBA" id="ARBA00022448"/>
    </source>
</evidence>
<evidence type="ECO:0000256" key="6">
    <source>
        <dbReference type="ARBA" id="ARBA00023065"/>
    </source>
</evidence>
<keyword evidence="7" id="KW-0472">Membrane</keyword>